<dbReference type="EMBL" id="HBKN01014548">
    <property type="protein sequence ID" value="CAE2291524.1"/>
    <property type="molecule type" value="Transcribed_RNA"/>
</dbReference>
<sequence length="530" mass="58196">MKAMRGVQLAAKGVGDAFTGGRDLNSLLHALYSTTVSVEAYFNQPAFQKVLPQELCTWASSLCGEAKEAHERLRKKIEQMEKDGVRGAAESSFHALSSAAGAITGIAMLDVGRHIADELVSMTAALNDILARATRLVTLHNSILLGQIMEKFGDQLADLPVVQLDSRLTKFETDNVRPRLWVKQVEDGSVVAGEKLIVSWETVGNVPVVNVRLKNCMGVETSRGKTVLRITSEQGELNSSPMETTIPLDFMPGKYTLAVSDPANNIRGMTFVSVLRPVSVAEISEPSSGIGRTLSWRIPTWNRGSVHTIRWKMHRGKASLLVVSIAIAQSSDGPWRVLRGASEMKFKVPDNDKPSDRTDQELRSPAVQQVADMSLGGDFAKESAANRNSVHHSDSEDDKDASVVWGPQTSSGEETEWFLEERASSKSSHGKQLVSSFGNTFSGFLSPWHSDSHAHPPPKQHSKPVAEPTDDFLLSDSHCLDCSFDWFVPIELEPGKYFFRIIPVGASATHRWGEREQHVRCKDSGFVHIS</sequence>
<evidence type="ECO:0000313" key="2">
    <source>
        <dbReference type="EMBL" id="CAE2291524.1"/>
    </source>
</evidence>
<organism evidence="2">
    <name type="scientific">Guillardia theta</name>
    <name type="common">Cryptophyte</name>
    <name type="synonym">Cryptomonas phi</name>
    <dbReference type="NCBI Taxonomy" id="55529"/>
    <lineage>
        <taxon>Eukaryota</taxon>
        <taxon>Cryptophyceae</taxon>
        <taxon>Pyrenomonadales</taxon>
        <taxon>Geminigeraceae</taxon>
        <taxon>Guillardia</taxon>
    </lineage>
</organism>
<reference evidence="2" key="1">
    <citation type="submission" date="2021-01" db="EMBL/GenBank/DDBJ databases">
        <authorList>
            <person name="Corre E."/>
            <person name="Pelletier E."/>
            <person name="Niang G."/>
            <person name="Scheremetjew M."/>
            <person name="Finn R."/>
            <person name="Kale V."/>
            <person name="Holt S."/>
            <person name="Cochrane G."/>
            <person name="Meng A."/>
            <person name="Brown T."/>
            <person name="Cohen L."/>
        </authorList>
    </citation>
    <scope>NUCLEOTIDE SEQUENCE</scope>
    <source>
        <strain evidence="2">CCMP 2712</strain>
    </source>
</reference>
<dbReference type="AlphaFoldDB" id="A0A7S4NIR7"/>
<evidence type="ECO:0000256" key="1">
    <source>
        <dbReference type="SAM" id="MobiDB-lite"/>
    </source>
</evidence>
<feature type="compositionally biased region" description="Basic and acidic residues" evidence="1">
    <location>
        <begin position="346"/>
        <end position="362"/>
    </location>
</feature>
<protein>
    <submittedName>
        <fullName evidence="2">Uncharacterized protein</fullName>
    </submittedName>
</protein>
<feature type="region of interest" description="Disordered" evidence="1">
    <location>
        <begin position="346"/>
        <end position="367"/>
    </location>
</feature>
<proteinExistence type="predicted"/>
<feature type="region of interest" description="Disordered" evidence="1">
    <location>
        <begin position="448"/>
        <end position="468"/>
    </location>
</feature>
<gene>
    <name evidence="2" type="ORF">GTHE00462_LOCUS11315</name>
</gene>
<feature type="region of interest" description="Disordered" evidence="1">
    <location>
        <begin position="384"/>
        <end position="415"/>
    </location>
</feature>
<name>A0A7S4NIR7_GUITH</name>
<accession>A0A7S4NIR7</accession>